<dbReference type="EMBL" id="BMMF01000005">
    <property type="protein sequence ID" value="GGK32150.1"/>
    <property type="molecule type" value="Genomic_DNA"/>
</dbReference>
<sequence>MSPTLRIRPATPADAEAVSAVLAASYGRLFAGWYAPDTLAAALPLMTRANPALLESGTYHVAQGEDGRIVACGGWTQSAPGGAESPPGTGHVRHVATHPDALRRGAARLLVETALAEARARGLERMECLSTLPAEAFYARMGFRALAHVTVPIGPLGFASVRMTRDLAAG</sequence>
<dbReference type="InterPro" id="IPR050832">
    <property type="entry name" value="Bact_Acetyltransf"/>
</dbReference>
<comment type="caution">
    <text evidence="4">The sequence shown here is derived from an EMBL/GenBank/DDBJ whole genome shotgun (WGS) entry which is preliminary data.</text>
</comment>
<evidence type="ECO:0000313" key="5">
    <source>
        <dbReference type="Proteomes" id="UP000600449"/>
    </source>
</evidence>
<proteinExistence type="predicted"/>
<dbReference type="InterPro" id="IPR016181">
    <property type="entry name" value="Acyl_CoA_acyltransferase"/>
</dbReference>
<keyword evidence="2" id="KW-0012">Acyltransferase</keyword>
<evidence type="ECO:0000256" key="1">
    <source>
        <dbReference type="ARBA" id="ARBA00022679"/>
    </source>
</evidence>
<gene>
    <name evidence="4" type="ORF">GCM10011322_18510</name>
</gene>
<dbReference type="CDD" id="cd04301">
    <property type="entry name" value="NAT_SF"/>
    <property type="match status" value="1"/>
</dbReference>
<protein>
    <recommendedName>
        <fullName evidence="3">N-acetyltransferase domain-containing protein</fullName>
    </recommendedName>
</protein>
<dbReference type="Proteomes" id="UP000600449">
    <property type="component" value="Unassembled WGS sequence"/>
</dbReference>
<dbReference type="PROSITE" id="PS51186">
    <property type="entry name" value="GNAT"/>
    <property type="match status" value="1"/>
</dbReference>
<keyword evidence="1" id="KW-0808">Transferase</keyword>
<dbReference type="SUPFAM" id="SSF55729">
    <property type="entry name" value="Acyl-CoA N-acyltransferases (Nat)"/>
    <property type="match status" value="1"/>
</dbReference>
<dbReference type="InterPro" id="IPR000182">
    <property type="entry name" value="GNAT_dom"/>
</dbReference>
<dbReference type="GO" id="GO:0016747">
    <property type="term" value="F:acyltransferase activity, transferring groups other than amino-acyl groups"/>
    <property type="evidence" value="ECO:0007669"/>
    <property type="project" value="InterPro"/>
</dbReference>
<dbReference type="Gene3D" id="3.40.630.30">
    <property type="match status" value="1"/>
</dbReference>
<reference evidence="4 5" key="1">
    <citation type="journal article" date="2014" name="Int. J. Syst. Evol. Microbiol.">
        <title>Complete genome sequence of Corynebacterium casei LMG S-19264T (=DSM 44701T), isolated from a smear-ripened cheese.</title>
        <authorList>
            <consortium name="US DOE Joint Genome Institute (JGI-PGF)"/>
            <person name="Walter F."/>
            <person name="Albersmeier A."/>
            <person name="Kalinowski J."/>
            <person name="Ruckert C."/>
        </authorList>
    </citation>
    <scope>NUCLEOTIDE SEQUENCE [LARGE SCALE GENOMIC DNA]</scope>
    <source>
        <strain evidence="4 5">CGMCC 1.9161</strain>
    </source>
</reference>
<evidence type="ECO:0000313" key="4">
    <source>
        <dbReference type="EMBL" id="GGK32150.1"/>
    </source>
</evidence>
<evidence type="ECO:0000256" key="2">
    <source>
        <dbReference type="ARBA" id="ARBA00023315"/>
    </source>
</evidence>
<feature type="domain" description="N-acetyltransferase" evidence="3">
    <location>
        <begin position="5"/>
        <end position="168"/>
    </location>
</feature>
<dbReference type="PANTHER" id="PTHR43877">
    <property type="entry name" value="AMINOALKYLPHOSPHONATE N-ACETYLTRANSFERASE-RELATED-RELATED"/>
    <property type="match status" value="1"/>
</dbReference>
<evidence type="ECO:0000259" key="3">
    <source>
        <dbReference type="PROSITE" id="PS51186"/>
    </source>
</evidence>
<dbReference type="AlphaFoldDB" id="A0A917Q8J3"/>
<organism evidence="4 5">
    <name type="scientific">Salinarimonas ramus</name>
    <dbReference type="NCBI Taxonomy" id="690164"/>
    <lineage>
        <taxon>Bacteria</taxon>
        <taxon>Pseudomonadati</taxon>
        <taxon>Pseudomonadota</taxon>
        <taxon>Alphaproteobacteria</taxon>
        <taxon>Hyphomicrobiales</taxon>
        <taxon>Salinarimonadaceae</taxon>
        <taxon>Salinarimonas</taxon>
    </lineage>
</organism>
<dbReference type="Pfam" id="PF00583">
    <property type="entry name" value="Acetyltransf_1"/>
    <property type="match status" value="1"/>
</dbReference>
<dbReference type="RefSeq" id="WP_188912008.1">
    <property type="nucleotide sequence ID" value="NZ_BMMF01000005.1"/>
</dbReference>
<name>A0A917Q8J3_9HYPH</name>
<keyword evidence="5" id="KW-1185">Reference proteome</keyword>
<accession>A0A917Q8J3</accession>